<feature type="chain" id="PRO_5032289641" description="DUF2946 domain-containing protein" evidence="2">
    <location>
        <begin position="28"/>
        <end position="129"/>
    </location>
</feature>
<evidence type="ECO:0000256" key="2">
    <source>
        <dbReference type="SAM" id="SignalP"/>
    </source>
</evidence>
<accession>A0A840G194</accession>
<feature type="compositionally biased region" description="Pro residues" evidence="1">
    <location>
        <begin position="99"/>
        <end position="108"/>
    </location>
</feature>
<evidence type="ECO:0000256" key="1">
    <source>
        <dbReference type="SAM" id="MobiDB-lite"/>
    </source>
</evidence>
<sequence>MHAFRHRCGLWLATCVLVFAVLAPAIAQWRASADDPAQGTVQICTAAGMVTLGGSAPADSDDGGQRGSHCLWCKLHVCTGLAAGNPGCLGGEIARSIPATPPEAPPRPRFTQHRPDSPRAPPAPPASLA</sequence>
<keyword evidence="4" id="KW-1185">Reference proteome</keyword>
<evidence type="ECO:0008006" key="5">
    <source>
        <dbReference type="Google" id="ProtNLM"/>
    </source>
</evidence>
<dbReference type="RefSeq" id="WP_184414907.1">
    <property type="nucleotide sequence ID" value="NZ_JACIGE010000002.1"/>
</dbReference>
<feature type="signal peptide" evidence="2">
    <location>
        <begin position="1"/>
        <end position="27"/>
    </location>
</feature>
<keyword evidence="2" id="KW-0732">Signal</keyword>
<organism evidence="3 4">
    <name type="scientific">Rhodocyclus tenuis</name>
    <name type="common">Rhodospirillum tenue</name>
    <dbReference type="NCBI Taxonomy" id="1066"/>
    <lineage>
        <taxon>Bacteria</taxon>
        <taxon>Pseudomonadati</taxon>
        <taxon>Pseudomonadota</taxon>
        <taxon>Betaproteobacteria</taxon>
        <taxon>Rhodocyclales</taxon>
        <taxon>Rhodocyclaceae</taxon>
        <taxon>Rhodocyclus</taxon>
    </lineage>
</organism>
<reference evidence="3 4" key="1">
    <citation type="submission" date="2020-08" db="EMBL/GenBank/DDBJ databases">
        <title>Genome sequencing of Purple Non-Sulfur Bacteria from various extreme environments.</title>
        <authorList>
            <person name="Mayer M."/>
        </authorList>
    </citation>
    <scope>NUCLEOTIDE SEQUENCE [LARGE SCALE GENOMIC DNA]</scope>
    <source>
        <strain evidence="3 4">2761</strain>
    </source>
</reference>
<feature type="compositionally biased region" description="Pro residues" evidence="1">
    <location>
        <begin position="118"/>
        <end position="129"/>
    </location>
</feature>
<feature type="region of interest" description="Disordered" evidence="1">
    <location>
        <begin position="92"/>
        <end position="129"/>
    </location>
</feature>
<dbReference type="Proteomes" id="UP000587070">
    <property type="component" value="Unassembled WGS sequence"/>
</dbReference>
<dbReference type="Pfam" id="PF11162">
    <property type="entry name" value="DUF2946"/>
    <property type="match status" value="1"/>
</dbReference>
<gene>
    <name evidence="3" type="ORF">GGD90_000580</name>
</gene>
<dbReference type="AlphaFoldDB" id="A0A840G194"/>
<dbReference type="EMBL" id="JACIGE010000002">
    <property type="protein sequence ID" value="MBB4246223.1"/>
    <property type="molecule type" value="Genomic_DNA"/>
</dbReference>
<evidence type="ECO:0000313" key="4">
    <source>
        <dbReference type="Proteomes" id="UP000587070"/>
    </source>
</evidence>
<dbReference type="InterPro" id="IPR021333">
    <property type="entry name" value="DUF2946"/>
</dbReference>
<name>A0A840G194_RHOTE</name>
<evidence type="ECO:0000313" key="3">
    <source>
        <dbReference type="EMBL" id="MBB4246223.1"/>
    </source>
</evidence>
<proteinExistence type="predicted"/>
<comment type="caution">
    <text evidence="3">The sequence shown here is derived from an EMBL/GenBank/DDBJ whole genome shotgun (WGS) entry which is preliminary data.</text>
</comment>
<protein>
    <recommendedName>
        <fullName evidence="5">DUF2946 domain-containing protein</fullName>
    </recommendedName>
</protein>